<sequence>MLNKKIENLLKSNKKYISEKNEILKAKVYEDAVNINKELIELLLSDGKVRETYFTEINGVLVFDKQGFLNFLESKDFLPDSYTAFKNKIGLTDRNGNYLSDNDDVVLSFPYKDCVLVGGQDKDDQKREEKMYNEILASEEISTLFSPKVLTNIKRFGKISSQSVSQSISQSVSQSVSQ</sequence>
<gene>
    <name evidence="2" type="ORF">HMPREF9015_01133</name>
</gene>
<dbReference type="RefSeq" id="WP_021745457.1">
    <property type="nucleotide sequence ID" value="NZ_KI271366.1"/>
</dbReference>
<name>U2Q656_LEPWF</name>
<comment type="caution">
    <text evidence="2">The sequence shown here is derived from an EMBL/GenBank/DDBJ whole genome shotgun (WGS) entry which is preliminary data.</text>
</comment>
<feature type="domain" description="Type III restriction/modification enzyme methylation subunit" evidence="1">
    <location>
        <begin position="36"/>
        <end position="91"/>
    </location>
</feature>
<proteinExistence type="predicted"/>
<dbReference type="EMBL" id="AWVM01000061">
    <property type="protein sequence ID" value="ERK51504.1"/>
    <property type="molecule type" value="Genomic_DNA"/>
</dbReference>
<dbReference type="InterPro" id="IPR022221">
    <property type="entry name" value="TypeIII_RM_meth"/>
</dbReference>
<evidence type="ECO:0000313" key="2">
    <source>
        <dbReference type="EMBL" id="ERK51504.1"/>
    </source>
</evidence>
<protein>
    <recommendedName>
        <fullName evidence="1">Type III restriction/modification enzyme methylation subunit domain-containing protein</fullName>
    </recommendedName>
</protein>
<dbReference type="Proteomes" id="UP000016626">
    <property type="component" value="Unassembled WGS sequence"/>
</dbReference>
<reference evidence="2 3" key="1">
    <citation type="submission" date="2013-06" db="EMBL/GenBank/DDBJ databases">
        <authorList>
            <person name="Weinstock G."/>
            <person name="Sodergren E."/>
            <person name="Lobos E.A."/>
            <person name="Fulton L."/>
            <person name="Fulton R."/>
            <person name="Courtney L."/>
            <person name="Fronick C."/>
            <person name="O'Laughlin M."/>
            <person name="Godfrey J."/>
            <person name="Wilson R.M."/>
            <person name="Miner T."/>
            <person name="Farmer C."/>
            <person name="Delehaunty K."/>
            <person name="Cordes M."/>
            <person name="Minx P."/>
            <person name="Tomlinson C."/>
            <person name="Chen J."/>
            <person name="Wollam A."/>
            <person name="Pepin K.H."/>
            <person name="Bhonagiri V."/>
            <person name="Zhang X."/>
            <person name="Warren W."/>
            <person name="Mitreva M."/>
            <person name="Mardis E.R."/>
            <person name="Wilson R.K."/>
        </authorList>
    </citation>
    <scope>NUCLEOTIDE SEQUENCE [LARGE SCALE GENOMIC DNA]</scope>
    <source>
        <strain evidence="2 3">F0279</strain>
    </source>
</reference>
<dbReference type="HOGENOM" id="CLU_097494_0_0_0"/>
<dbReference type="Pfam" id="PF12564">
    <property type="entry name" value="TypeIII_RM_meth"/>
    <property type="match status" value="1"/>
</dbReference>
<feature type="non-terminal residue" evidence="2">
    <location>
        <position position="178"/>
    </location>
</feature>
<evidence type="ECO:0000259" key="1">
    <source>
        <dbReference type="Pfam" id="PF12564"/>
    </source>
</evidence>
<evidence type="ECO:0000313" key="3">
    <source>
        <dbReference type="Proteomes" id="UP000016626"/>
    </source>
</evidence>
<dbReference type="eggNOG" id="COG2189">
    <property type="taxonomic scope" value="Bacteria"/>
</dbReference>
<dbReference type="AlphaFoldDB" id="U2Q656"/>
<accession>U2Q656</accession>
<organism evidence="2 3">
    <name type="scientific">Leptotrichia wadei (strain F0279)</name>
    <dbReference type="NCBI Taxonomy" id="888055"/>
    <lineage>
        <taxon>Bacteria</taxon>
        <taxon>Fusobacteriati</taxon>
        <taxon>Fusobacteriota</taxon>
        <taxon>Fusobacteriia</taxon>
        <taxon>Fusobacteriales</taxon>
        <taxon>Leptotrichiaceae</taxon>
        <taxon>Leptotrichia</taxon>
    </lineage>
</organism>